<evidence type="ECO:0000256" key="2">
    <source>
        <dbReference type="ARBA" id="ARBA00013538"/>
    </source>
</evidence>
<feature type="region of interest" description="Disordered" evidence="7">
    <location>
        <begin position="1"/>
        <end position="50"/>
    </location>
</feature>
<dbReference type="InterPro" id="IPR042239">
    <property type="entry name" value="Nop_C"/>
</dbReference>
<evidence type="ECO:0000259" key="8">
    <source>
        <dbReference type="PROSITE" id="PS51358"/>
    </source>
</evidence>
<dbReference type="Pfam" id="PF09785">
    <property type="entry name" value="Prp31_C"/>
    <property type="match status" value="1"/>
</dbReference>
<dbReference type="GO" id="GO:0060041">
    <property type="term" value="P:retina development in camera-type eye"/>
    <property type="evidence" value="ECO:0007669"/>
    <property type="project" value="Ensembl"/>
</dbReference>
<dbReference type="PROSITE" id="PS51358">
    <property type="entry name" value="NOP"/>
    <property type="match status" value="1"/>
</dbReference>
<dbReference type="InterPro" id="IPR027105">
    <property type="entry name" value="Prp31"/>
</dbReference>
<comment type="function">
    <text evidence="6">Involved in pre-mRNA splicing as component of the spliceosome. Required for the assembly of the U4/U5/U6 tri-snRNP complex, one of the building blocks of the spliceosome.</text>
</comment>
<name>W5LV51_LEPOC</name>
<dbReference type="OMA" id="IGNGPMD"/>
<dbReference type="FunFam" id="1.10.246.90:FF:000002">
    <property type="entry name" value="U4/U6 small nuclear ribonucleoprotein Prp31"/>
    <property type="match status" value="1"/>
</dbReference>
<dbReference type="Proteomes" id="UP000018468">
    <property type="component" value="Unassembled WGS sequence"/>
</dbReference>
<evidence type="ECO:0000313" key="9">
    <source>
        <dbReference type="Ensembl" id="ENSLOCP00000000008.1"/>
    </source>
</evidence>
<dbReference type="GO" id="GO:0000381">
    <property type="term" value="P:regulation of alternative mRNA splicing, via spliceosome"/>
    <property type="evidence" value="ECO:0007669"/>
    <property type="project" value="Ensembl"/>
</dbReference>
<dbReference type="FunCoup" id="W5LV51">
    <property type="interactions" value="1727"/>
</dbReference>
<dbReference type="AlphaFoldDB" id="W5LV51"/>
<dbReference type="GO" id="GO:0097526">
    <property type="term" value="C:spliceosomal tri-snRNP complex"/>
    <property type="evidence" value="ECO:0000318"/>
    <property type="project" value="GO_Central"/>
</dbReference>
<dbReference type="GO" id="GO:0071011">
    <property type="term" value="C:precatalytic spliceosome"/>
    <property type="evidence" value="ECO:0000318"/>
    <property type="project" value="GO_Central"/>
</dbReference>
<keyword evidence="4" id="KW-0687">Ribonucleoprotein</keyword>
<dbReference type="GO" id="GO:0000244">
    <property type="term" value="P:spliceosomal tri-snRNP complex assembly"/>
    <property type="evidence" value="ECO:0007669"/>
    <property type="project" value="InterPro"/>
</dbReference>
<protein>
    <recommendedName>
        <fullName evidence="2">U4/U6 small nuclear ribonucleoprotein Prp31</fullName>
    </recommendedName>
    <alternativeName>
        <fullName evidence="5">Pre-mRNA-processing factor 31</fullName>
    </alternativeName>
</protein>
<dbReference type="eggNOG" id="KOG2574">
    <property type="taxonomic scope" value="Eukaryota"/>
</dbReference>
<dbReference type="SUPFAM" id="SSF89124">
    <property type="entry name" value="Nop domain"/>
    <property type="match status" value="1"/>
</dbReference>
<sequence length="509" mass="55443">MSLADELLADLEEAGDEGDEPGLYPGAEGADGADSDGEGGAEGPGGLADIPEEMEVDYSGTESVTSIAKLRHSKSFAEIMEKISQYIGNQRKTSEVSGPVEADPEYRLIVDANNLTVEIDNELSECPACSLPPTTLSTKGCPLFAVLCALELGNNLDKCKNNETLQQILTNATIMVVSVTASTTQGVLLGDEELLRLEEACDMALELNQSKHSIYEYVESRMSFIAPNLSIIVGASTAAKIMGIAGGLTNLSKMPACNLMLLGAQRRSLSGFSSTSLLPHTGYIYHSDIVQSLPPDLRRKAARLVSAKCTLASRVDSFHESSDGKVGYDLKEEIERKFDKWQEPPPVKQVKPLPAPLDGQRKKRGGRRYRKMKERLGLTEIRKHANRMTFAEIEDDAYQEDLGFSLGQLGKSGSGRVRQAQVNEATKARISKSLQRTLQKQSMVYGGRSTVRDRSSGTSSSVAFTPLQGLEIVNPQAAEKKVAEANQKYFSNMAEFLKVKREAKETYTE</sequence>
<dbReference type="Gene3D" id="1.10.246.90">
    <property type="entry name" value="Nop domain"/>
    <property type="match status" value="1"/>
</dbReference>
<proteinExistence type="predicted"/>
<reference evidence="10" key="1">
    <citation type="submission" date="2011-12" db="EMBL/GenBank/DDBJ databases">
        <title>The Draft Genome of Lepisosteus oculatus.</title>
        <authorList>
            <consortium name="The Broad Institute Genome Assembly &amp; Analysis Group"/>
            <consortium name="Computational R&amp;D Group"/>
            <consortium name="and Sequencing Platform"/>
            <person name="Di Palma F."/>
            <person name="Alfoldi J."/>
            <person name="Johnson J."/>
            <person name="Berlin A."/>
            <person name="Gnerre S."/>
            <person name="Jaffe D."/>
            <person name="MacCallum I."/>
            <person name="Young S."/>
            <person name="Walker B.J."/>
            <person name="Lander E.S."/>
            <person name="Lindblad-Toh K."/>
        </authorList>
    </citation>
    <scope>NUCLEOTIDE SEQUENCE [LARGE SCALE GENOMIC DNA]</scope>
</reference>
<dbReference type="GO" id="GO:0046540">
    <property type="term" value="C:U4/U6 x U5 tri-snRNP complex"/>
    <property type="evidence" value="ECO:0007669"/>
    <property type="project" value="InterPro"/>
</dbReference>
<dbReference type="InterPro" id="IPR002687">
    <property type="entry name" value="Nop_dom"/>
</dbReference>
<dbReference type="HOGENOM" id="CLU_026337_2_0_1"/>
<evidence type="ECO:0000256" key="4">
    <source>
        <dbReference type="ARBA" id="ARBA00023274"/>
    </source>
</evidence>
<keyword evidence="3" id="KW-0539">Nucleus</keyword>
<dbReference type="Pfam" id="PF01798">
    <property type="entry name" value="Nop"/>
    <property type="match status" value="1"/>
</dbReference>
<reference evidence="9" key="2">
    <citation type="submission" date="2025-08" db="UniProtKB">
        <authorList>
            <consortium name="Ensembl"/>
        </authorList>
    </citation>
    <scope>IDENTIFICATION</scope>
</reference>
<dbReference type="Bgee" id="ENSLOCG00000000007">
    <property type="expression patterns" value="Expressed in ovary and 13 other cell types or tissues"/>
</dbReference>
<dbReference type="GO" id="GO:0000398">
    <property type="term" value="P:mRNA splicing, via spliceosome"/>
    <property type="evidence" value="ECO:0000318"/>
    <property type="project" value="GO_Central"/>
</dbReference>
<reference evidence="9" key="3">
    <citation type="submission" date="2025-09" db="UniProtKB">
        <authorList>
            <consortium name="Ensembl"/>
        </authorList>
    </citation>
    <scope>IDENTIFICATION</scope>
</reference>
<evidence type="ECO:0000313" key="10">
    <source>
        <dbReference type="Proteomes" id="UP000018468"/>
    </source>
</evidence>
<dbReference type="PANTHER" id="PTHR13904:SF0">
    <property type="entry name" value="U4_U6 SMALL NUCLEAR RIBONUCLEOPROTEIN PRP31"/>
    <property type="match status" value="1"/>
</dbReference>
<dbReference type="PANTHER" id="PTHR13904">
    <property type="entry name" value="PRE-MRNA SPLICING FACTOR PRP31"/>
    <property type="match status" value="1"/>
</dbReference>
<dbReference type="GeneTree" id="ENSGT00550000075069"/>
<evidence type="ECO:0000256" key="7">
    <source>
        <dbReference type="SAM" id="MobiDB-lite"/>
    </source>
</evidence>
<feature type="compositionally biased region" description="Low complexity" evidence="7">
    <location>
        <begin position="21"/>
        <end position="30"/>
    </location>
</feature>
<dbReference type="InterPro" id="IPR019175">
    <property type="entry name" value="Prp31_C"/>
</dbReference>
<dbReference type="InterPro" id="IPR036070">
    <property type="entry name" value="Nop_dom_sf"/>
</dbReference>
<dbReference type="Ensembl" id="ENSLOCT00000000008.1">
    <property type="protein sequence ID" value="ENSLOCP00000000008.1"/>
    <property type="gene ID" value="ENSLOCG00000000007.1"/>
</dbReference>
<feature type="domain" description="Nop" evidence="8">
    <location>
        <begin position="225"/>
        <end position="343"/>
    </location>
</feature>
<dbReference type="STRING" id="7918.ENSLOCP00000000008"/>
<accession>W5LV51</accession>
<feature type="compositionally biased region" description="Acidic residues" evidence="7">
    <location>
        <begin position="7"/>
        <end position="20"/>
    </location>
</feature>
<dbReference type="Gene3D" id="1.10.287.4070">
    <property type="match status" value="2"/>
</dbReference>
<dbReference type="GO" id="GO:0005687">
    <property type="term" value="C:U4 snRNP"/>
    <property type="evidence" value="ECO:0000318"/>
    <property type="project" value="GO_Central"/>
</dbReference>
<evidence type="ECO:0000256" key="5">
    <source>
        <dbReference type="ARBA" id="ARBA00030766"/>
    </source>
</evidence>
<organism evidence="9 10">
    <name type="scientific">Lepisosteus oculatus</name>
    <name type="common">Spotted gar</name>
    <dbReference type="NCBI Taxonomy" id="7918"/>
    <lineage>
        <taxon>Eukaryota</taxon>
        <taxon>Metazoa</taxon>
        <taxon>Chordata</taxon>
        <taxon>Craniata</taxon>
        <taxon>Vertebrata</taxon>
        <taxon>Euteleostomi</taxon>
        <taxon>Actinopterygii</taxon>
        <taxon>Neopterygii</taxon>
        <taxon>Holostei</taxon>
        <taxon>Semionotiformes</taxon>
        <taxon>Lepisosteidae</taxon>
        <taxon>Lepisosteus</taxon>
    </lineage>
</organism>
<comment type="subcellular location">
    <subcellularLocation>
        <location evidence="1">Nucleus</location>
    </subcellularLocation>
</comment>
<evidence type="ECO:0000256" key="6">
    <source>
        <dbReference type="ARBA" id="ARBA00045397"/>
    </source>
</evidence>
<evidence type="ECO:0000256" key="1">
    <source>
        <dbReference type="ARBA" id="ARBA00004123"/>
    </source>
</evidence>
<keyword evidence="10" id="KW-1185">Reference proteome</keyword>
<dbReference type="InParanoid" id="W5LV51"/>
<evidence type="ECO:0000256" key="3">
    <source>
        <dbReference type="ARBA" id="ARBA00023242"/>
    </source>
</evidence>
<feature type="region of interest" description="Disordered" evidence="7">
    <location>
        <begin position="344"/>
        <end position="367"/>
    </location>
</feature>